<evidence type="ECO:0000256" key="1">
    <source>
        <dbReference type="SAM" id="Phobius"/>
    </source>
</evidence>
<reference evidence="2" key="1">
    <citation type="journal article" date="2019" name="Phytopathology">
        <title>A Novel Group of Rhizobium tumorigenes-Like Agrobacteria Associated with Crown Gall Disease of Rhododendron and Blueberry.</title>
        <authorList>
            <person name="Kuzmanovic N."/>
            <person name="Behrens P."/>
            <person name="Idczak E."/>
            <person name="Wagner S."/>
            <person name="Gotz M."/>
            <person name="Sproer C."/>
            <person name="Bunk B."/>
            <person name="Overmann J."/>
            <person name="Smalla K."/>
        </authorList>
    </citation>
    <scope>NUCLEOTIDE SEQUENCE</scope>
    <source>
        <strain evidence="2">Rho-6.2</strain>
    </source>
</reference>
<gene>
    <name evidence="2" type="ORF">PR018_16680</name>
</gene>
<sequence length="91" mass="10165">MTLSNIPFIGIGFLACGFVGFAGIAIALNEHFDLFAIILCWYIVMISFAAFALRRGARRRSIFRFLTLASAKAWRHRQVGKGGQNFKHVST</sequence>
<evidence type="ECO:0000313" key="2">
    <source>
        <dbReference type="EMBL" id="WFS22738.1"/>
    </source>
</evidence>
<protein>
    <submittedName>
        <fullName evidence="2">Uncharacterized protein</fullName>
    </submittedName>
</protein>
<keyword evidence="1" id="KW-0472">Membrane</keyword>
<evidence type="ECO:0000313" key="3">
    <source>
        <dbReference type="Proteomes" id="UP000318939"/>
    </source>
</evidence>
<dbReference type="EMBL" id="CP117267">
    <property type="protein sequence ID" value="WFS22738.1"/>
    <property type="molecule type" value="Genomic_DNA"/>
</dbReference>
<proteinExistence type="predicted"/>
<keyword evidence="1" id="KW-0812">Transmembrane</keyword>
<dbReference type="RefSeq" id="WP_142830155.1">
    <property type="nucleotide sequence ID" value="NZ_CP117267.1"/>
</dbReference>
<feature type="transmembrane region" description="Helical" evidence="1">
    <location>
        <begin position="34"/>
        <end position="53"/>
    </location>
</feature>
<keyword evidence="3" id="KW-1185">Reference proteome</keyword>
<organism evidence="2 3">
    <name type="scientific">Rhizobium rhododendri</name>
    <dbReference type="NCBI Taxonomy" id="2506430"/>
    <lineage>
        <taxon>Bacteria</taxon>
        <taxon>Pseudomonadati</taxon>
        <taxon>Pseudomonadota</taxon>
        <taxon>Alphaproteobacteria</taxon>
        <taxon>Hyphomicrobiales</taxon>
        <taxon>Rhizobiaceae</taxon>
        <taxon>Rhizobium/Agrobacterium group</taxon>
        <taxon>Rhizobium</taxon>
    </lineage>
</organism>
<reference evidence="2" key="2">
    <citation type="journal article" date="2023" name="MicrobiologyOpen">
        <title>Genomics of the tumorigenes clade of the family Rhizobiaceae and description of Rhizobium rhododendri sp. nov.</title>
        <authorList>
            <person name="Kuzmanovic N."/>
            <person name="diCenzo G.C."/>
            <person name="Bunk B."/>
            <person name="Sproeer C."/>
            <person name="Fruehling A."/>
            <person name="Neumann-Schaal M."/>
            <person name="Overmann J."/>
            <person name="Smalla K."/>
        </authorList>
    </citation>
    <scope>NUCLEOTIDE SEQUENCE</scope>
    <source>
        <strain evidence="2">Rho-6.2</strain>
    </source>
</reference>
<dbReference type="Proteomes" id="UP000318939">
    <property type="component" value="Chromosome"/>
</dbReference>
<feature type="transmembrane region" description="Helical" evidence="1">
    <location>
        <begin position="7"/>
        <end position="28"/>
    </location>
</feature>
<accession>A0ABY8IGJ7</accession>
<keyword evidence="1" id="KW-1133">Transmembrane helix</keyword>
<name>A0ABY8IGJ7_9HYPH</name>